<dbReference type="AlphaFoldDB" id="A0A2R5GP02"/>
<dbReference type="FunFam" id="3.90.930.12:FF:000004">
    <property type="entry name" value="60S ribosomal protein L9"/>
    <property type="match status" value="1"/>
</dbReference>
<dbReference type="PANTHER" id="PTHR11655">
    <property type="entry name" value="60S/50S RIBOSOMAL PROTEIN L6/L9"/>
    <property type="match status" value="1"/>
</dbReference>
<dbReference type="InterPro" id="IPR000702">
    <property type="entry name" value="Ribosomal_uL6-like"/>
</dbReference>
<dbReference type="InterPro" id="IPR020040">
    <property type="entry name" value="Ribosomal_uL6_a/b-dom"/>
</dbReference>
<dbReference type="Proteomes" id="UP000241890">
    <property type="component" value="Unassembled WGS sequence"/>
</dbReference>
<evidence type="ECO:0000256" key="1">
    <source>
        <dbReference type="ARBA" id="ARBA00009356"/>
    </source>
</evidence>
<dbReference type="OrthoDB" id="10252633at2759"/>
<evidence type="ECO:0000313" key="6">
    <source>
        <dbReference type="Proteomes" id="UP000241890"/>
    </source>
</evidence>
<keyword evidence="2 5" id="KW-0689">Ribosomal protein</keyword>
<accession>A0A2R5GP02</accession>
<dbReference type="Gene3D" id="3.90.930.12">
    <property type="entry name" value="Ribosomal protein L6, alpha-beta domain"/>
    <property type="match status" value="2"/>
</dbReference>
<evidence type="ECO:0000256" key="2">
    <source>
        <dbReference type="ARBA" id="ARBA00022980"/>
    </source>
</evidence>
<evidence type="ECO:0000256" key="3">
    <source>
        <dbReference type="ARBA" id="ARBA00023274"/>
    </source>
</evidence>
<keyword evidence="3" id="KW-0687">Ribonucleoprotein</keyword>
<comment type="caution">
    <text evidence="5">The sequence shown here is derived from an EMBL/GenBank/DDBJ whole genome shotgun (WGS) entry which is preliminary data.</text>
</comment>
<dbReference type="GO" id="GO:0003735">
    <property type="term" value="F:structural constituent of ribosome"/>
    <property type="evidence" value="ECO:0007669"/>
    <property type="project" value="InterPro"/>
</dbReference>
<dbReference type="GO" id="GO:0002181">
    <property type="term" value="P:cytoplasmic translation"/>
    <property type="evidence" value="ECO:0007669"/>
    <property type="project" value="TreeGrafter"/>
</dbReference>
<keyword evidence="6" id="KW-1185">Reference proteome</keyword>
<dbReference type="SUPFAM" id="SSF56053">
    <property type="entry name" value="Ribosomal protein L6"/>
    <property type="match status" value="2"/>
</dbReference>
<feature type="domain" description="Large ribosomal subunit protein uL6 alpha-beta" evidence="4">
    <location>
        <begin position="100"/>
        <end position="178"/>
    </location>
</feature>
<comment type="similarity">
    <text evidence="1">Belongs to the universal ribosomal protein uL6 family.</text>
</comment>
<name>A0A2R5GP02_9STRA</name>
<dbReference type="GO" id="GO:0022625">
    <property type="term" value="C:cytosolic large ribosomal subunit"/>
    <property type="evidence" value="ECO:0007669"/>
    <property type="project" value="TreeGrafter"/>
</dbReference>
<dbReference type="InterPro" id="IPR036789">
    <property type="entry name" value="Ribosomal_uL6-like_a/b-dom_sf"/>
</dbReference>
<dbReference type="InParanoid" id="A0A2R5GP02"/>
<dbReference type="PANTHER" id="PTHR11655:SF16">
    <property type="entry name" value="60S RIBOSOMAL PROTEIN L9"/>
    <property type="match status" value="1"/>
</dbReference>
<dbReference type="FunCoup" id="A0A2R5GP02">
    <property type="interactions" value="312"/>
</dbReference>
<gene>
    <name evidence="5" type="ORF">FCC1311_088352</name>
</gene>
<organism evidence="5 6">
    <name type="scientific">Hondaea fermentalgiana</name>
    <dbReference type="NCBI Taxonomy" id="2315210"/>
    <lineage>
        <taxon>Eukaryota</taxon>
        <taxon>Sar</taxon>
        <taxon>Stramenopiles</taxon>
        <taxon>Bigyra</taxon>
        <taxon>Labyrinthulomycetes</taxon>
        <taxon>Thraustochytrida</taxon>
        <taxon>Thraustochytriidae</taxon>
        <taxon>Hondaea</taxon>
    </lineage>
</organism>
<dbReference type="Pfam" id="PF00347">
    <property type="entry name" value="Ribosomal_L6"/>
    <property type="match status" value="2"/>
</dbReference>
<proteinExistence type="inferred from homology"/>
<feature type="domain" description="Large ribosomal subunit protein uL6 alpha-beta" evidence="4">
    <location>
        <begin position="12"/>
        <end position="88"/>
    </location>
</feature>
<reference evidence="5 6" key="1">
    <citation type="submission" date="2017-12" db="EMBL/GenBank/DDBJ databases">
        <title>Sequencing, de novo assembly and annotation of complete genome of a new Thraustochytrid species, strain FCC1311.</title>
        <authorList>
            <person name="Sedici K."/>
            <person name="Godart F."/>
            <person name="Aiese Cigliano R."/>
            <person name="Sanseverino W."/>
            <person name="Barakat M."/>
            <person name="Ortet P."/>
            <person name="Marechal E."/>
            <person name="Cagnac O."/>
            <person name="Amato A."/>
        </authorList>
    </citation>
    <scope>NUCLEOTIDE SEQUENCE [LARGE SCALE GENOMIC DNA]</scope>
</reference>
<evidence type="ECO:0000259" key="4">
    <source>
        <dbReference type="Pfam" id="PF00347"/>
    </source>
</evidence>
<dbReference type="GO" id="GO:0019843">
    <property type="term" value="F:rRNA binding"/>
    <property type="evidence" value="ECO:0007669"/>
    <property type="project" value="InterPro"/>
</dbReference>
<evidence type="ECO:0000313" key="5">
    <source>
        <dbReference type="EMBL" id="GBG32610.1"/>
    </source>
</evidence>
<dbReference type="FunFam" id="3.90.930.12:FF:000003">
    <property type="entry name" value="60S ribosomal protein L9"/>
    <property type="match status" value="1"/>
</dbReference>
<dbReference type="PIRSF" id="PIRSF002162">
    <property type="entry name" value="Ribosomal_L6"/>
    <property type="match status" value="1"/>
</dbReference>
<sequence>MKTITASRLVPIPEGVEVTLKARTVIVEGPRGKLERNYSHQSVEITKVEKGEESFIKVEKWHGLKKELACIRSICSSISNMFTGVTKGYRYKMRLVYAHFPINAVINGNKEVEIRNFLGQKKVFRVNMRADTTIEKGTAVKDQLILEGNDIDAVSQSAAEIQCKCKVRNKDIRKFLDGVYVSEKGPIEDEE</sequence>
<protein>
    <submittedName>
        <fullName evidence="5">60S ribosomal protein L9</fullName>
    </submittedName>
</protein>
<dbReference type="EMBL" id="BEYU01000125">
    <property type="protein sequence ID" value="GBG32610.1"/>
    <property type="molecule type" value="Genomic_DNA"/>
</dbReference>